<feature type="region of interest" description="Disordered" evidence="1">
    <location>
        <begin position="348"/>
        <end position="382"/>
    </location>
</feature>
<evidence type="ECO:0000256" key="1">
    <source>
        <dbReference type="SAM" id="MobiDB-lite"/>
    </source>
</evidence>
<feature type="compositionally biased region" description="Basic residues" evidence="1">
    <location>
        <begin position="296"/>
        <end position="305"/>
    </location>
</feature>
<feature type="compositionally biased region" description="Low complexity" evidence="1">
    <location>
        <begin position="424"/>
        <end position="440"/>
    </location>
</feature>
<feature type="compositionally biased region" description="Basic and acidic residues" evidence="1">
    <location>
        <begin position="72"/>
        <end position="95"/>
    </location>
</feature>
<feature type="compositionally biased region" description="Basic residues" evidence="1">
    <location>
        <begin position="414"/>
        <end position="423"/>
    </location>
</feature>
<feature type="compositionally biased region" description="Polar residues" evidence="1">
    <location>
        <begin position="275"/>
        <end position="284"/>
    </location>
</feature>
<protein>
    <submittedName>
        <fullName evidence="2">Uncharacterized protein</fullName>
    </submittedName>
</protein>
<comment type="caution">
    <text evidence="2">The sequence shown here is derived from an EMBL/GenBank/DDBJ whole genome shotgun (WGS) entry which is preliminary data.</text>
</comment>
<feature type="compositionally biased region" description="Low complexity" evidence="1">
    <location>
        <begin position="164"/>
        <end position="176"/>
    </location>
</feature>
<dbReference type="EMBL" id="JARJCW010000014">
    <property type="protein sequence ID" value="KAJ7217001.1"/>
    <property type="molecule type" value="Genomic_DNA"/>
</dbReference>
<feature type="compositionally biased region" description="Low complexity" evidence="1">
    <location>
        <begin position="402"/>
        <end position="413"/>
    </location>
</feature>
<feature type="compositionally biased region" description="Pro residues" evidence="1">
    <location>
        <begin position="194"/>
        <end position="206"/>
    </location>
</feature>
<reference evidence="2" key="1">
    <citation type="submission" date="2023-03" db="EMBL/GenBank/DDBJ databases">
        <title>Massive genome expansion in bonnet fungi (Mycena s.s.) driven by repeated elements and novel gene families across ecological guilds.</title>
        <authorList>
            <consortium name="Lawrence Berkeley National Laboratory"/>
            <person name="Harder C.B."/>
            <person name="Miyauchi S."/>
            <person name="Viragh M."/>
            <person name="Kuo A."/>
            <person name="Thoen E."/>
            <person name="Andreopoulos B."/>
            <person name="Lu D."/>
            <person name="Skrede I."/>
            <person name="Drula E."/>
            <person name="Henrissat B."/>
            <person name="Morin E."/>
            <person name="Kohler A."/>
            <person name="Barry K."/>
            <person name="LaButti K."/>
            <person name="Morin E."/>
            <person name="Salamov A."/>
            <person name="Lipzen A."/>
            <person name="Mereny Z."/>
            <person name="Hegedus B."/>
            <person name="Baldrian P."/>
            <person name="Stursova M."/>
            <person name="Weitz H."/>
            <person name="Taylor A."/>
            <person name="Grigoriev I.V."/>
            <person name="Nagy L.G."/>
            <person name="Martin F."/>
            <person name="Kauserud H."/>
        </authorList>
    </citation>
    <scope>NUCLEOTIDE SEQUENCE</scope>
    <source>
        <strain evidence="2">9144</strain>
    </source>
</reference>
<feature type="region of interest" description="Disordered" evidence="1">
    <location>
        <begin position="127"/>
        <end position="146"/>
    </location>
</feature>
<evidence type="ECO:0000313" key="3">
    <source>
        <dbReference type="Proteomes" id="UP001219525"/>
    </source>
</evidence>
<sequence length="440" mass="48394">MTEYTTSSQAIRDYLSSKERTKRWVIDRLPSPEDCYSPSVPPSILTPDFVLPPVSDAGSSHSLPPKMVLRYNDGRPDEAIPHDRHGSKLRPHETQRSQTMPTPHPRSRSGSHTAPRVPEEIRILPSHADAPPRSAHSHARSKSLPRNAYSQIQDPMPEMPMPHHPSQYPSQHPSQHNLSIRPLPNRPLVTFSQPPQPWHAPAPPPDGFHGHHHAPPAIVYAPSHRSRPHYAPPAIFTHPPKMGPNGMIYSHSDPVRPSQYSQYPQKFPTPYPSVVPSSAHSHMSSVKEERRSKTPNGRHRSRSRNGSHTARQLSPASSVSSFASNGSGSTYYVMPTGRQKVHVIHTPDTSASLHSHSQHSHSQHSHSPTSVRSGSGGGTKRPFFQRLLGYAEKRLFNGATAGDSSQSSGSSSRGGRRLHRRHSAGTGTSSGRSRSVPPGE</sequence>
<feature type="region of interest" description="Disordered" evidence="1">
    <location>
        <begin position="397"/>
        <end position="440"/>
    </location>
</feature>
<accession>A0AAD6VUR1</accession>
<dbReference type="AlphaFoldDB" id="A0AAD6VUR1"/>
<gene>
    <name evidence="2" type="ORF">GGX14DRAFT_601669</name>
</gene>
<feature type="region of interest" description="Disordered" evidence="1">
    <location>
        <begin position="51"/>
        <end position="116"/>
    </location>
</feature>
<name>A0AAD6VUR1_9AGAR</name>
<organism evidence="2 3">
    <name type="scientific">Mycena pura</name>
    <dbReference type="NCBI Taxonomy" id="153505"/>
    <lineage>
        <taxon>Eukaryota</taxon>
        <taxon>Fungi</taxon>
        <taxon>Dikarya</taxon>
        <taxon>Basidiomycota</taxon>
        <taxon>Agaricomycotina</taxon>
        <taxon>Agaricomycetes</taxon>
        <taxon>Agaricomycetidae</taxon>
        <taxon>Agaricales</taxon>
        <taxon>Marasmiineae</taxon>
        <taxon>Mycenaceae</taxon>
        <taxon>Mycena</taxon>
    </lineage>
</organism>
<proteinExistence type="predicted"/>
<feature type="region of interest" description="Disordered" evidence="1">
    <location>
        <begin position="151"/>
        <end position="226"/>
    </location>
</feature>
<dbReference type="Proteomes" id="UP001219525">
    <property type="component" value="Unassembled WGS sequence"/>
</dbReference>
<keyword evidence="3" id="KW-1185">Reference proteome</keyword>
<evidence type="ECO:0000313" key="2">
    <source>
        <dbReference type="EMBL" id="KAJ7217001.1"/>
    </source>
</evidence>
<feature type="region of interest" description="Disordered" evidence="1">
    <location>
        <begin position="243"/>
        <end position="325"/>
    </location>
</feature>
<feature type="compositionally biased region" description="Low complexity" evidence="1">
    <location>
        <begin position="306"/>
        <end position="325"/>
    </location>
</feature>